<accession>A0A382KKZ0</accession>
<gene>
    <name evidence="3" type="ORF">METZ01_LOCUS277690</name>
</gene>
<evidence type="ECO:0000256" key="2">
    <source>
        <dbReference type="SAM" id="Phobius"/>
    </source>
</evidence>
<sequence>MWKNVFLESCLLSGLIFAGFYLNATLLKEELYSNDNKASSYLSHISGIGIPSEPPKHISGKKSEKEPPPHISGFVTSSKTRQ</sequence>
<protein>
    <submittedName>
        <fullName evidence="3">Uncharacterized protein</fullName>
    </submittedName>
</protein>
<evidence type="ECO:0000313" key="3">
    <source>
        <dbReference type="EMBL" id="SVC24836.1"/>
    </source>
</evidence>
<keyword evidence="2" id="KW-1133">Transmembrane helix</keyword>
<evidence type="ECO:0000256" key="1">
    <source>
        <dbReference type="SAM" id="MobiDB-lite"/>
    </source>
</evidence>
<proteinExistence type="predicted"/>
<keyword evidence="2" id="KW-0812">Transmembrane</keyword>
<feature type="region of interest" description="Disordered" evidence="1">
    <location>
        <begin position="47"/>
        <end position="82"/>
    </location>
</feature>
<keyword evidence="2" id="KW-0472">Membrane</keyword>
<reference evidence="3" key="1">
    <citation type="submission" date="2018-05" db="EMBL/GenBank/DDBJ databases">
        <authorList>
            <person name="Lanie J.A."/>
            <person name="Ng W.-L."/>
            <person name="Kazmierczak K.M."/>
            <person name="Andrzejewski T.M."/>
            <person name="Davidsen T.M."/>
            <person name="Wayne K.J."/>
            <person name="Tettelin H."/>
            <person name="Glass J.I."/>
            <person name="Rusch D."/>
            <person name="Podicherti R."/>
            <person name="Tsui H.-C.T."/>
            <person name="Winkler M.E."/>
        </authorList>
    </citation>
    <scope>NUCLEOTIDE SEQUENCE</scope>
</reference>
<feature type="transmembrane region" description="Helical" evidence="2">
    <location>
        <begin position="6"/>
        <end position="27"/>
    </location>
</feature>
<dbReference type="EMBL" id="UINC01081204">
    <property type="protein sequence ID" value="SVC24836.1"/>
    <property type="molecule type" value="Genomic_DNA"/>
</dbReference>
<name>A0A382KKZ0_9ZZZZ</name>
<dbReference type="AlphaFoldDB" id="A0A382KKZ0"/>
<organism evidence="3">
    <name type="scientific">marine metagenome</name>
    <dbReference type="NCBI Taxonomy" id="408172"/>
    <lineage>
        <taxon>unclassified sequences</taxon>
        <taxon>metagenomes</taxon>
        <taxon>ecological metagenomes</taxon>
    </lineage>
</organism>